<dbReference type="STRING" id="1886670.PTI45_03970"/>
<keyword evidence="3" id="KW-1185">Reference proteome</keyword>
<evidence type="ECO:0000256" key="1">
    <source>
        <dbReference type="SAM" id="Coils"/>
    </source>
</evidence>
<evidence type="ECO:0000313" key="3">
    <source>
        <dbReference type="Proteomes" id="UP000094578"/>
    </source>
</evidence>
<reference evidence="2 3" key="1">
    <citation type="submission" date="2016-08" db="EMBL/GenBank/DDBJ databases">
        <title>Genome sequencing of Paenibacillus sp. TI45-13ar, isolated from Korean traditional nuruk.</title>
        <authorList>
            <person name="Kim S.-J."/>
        </authorList>
    </citation>
    <scope>NUCLEOTIDE SEQUENCE [LARGE SCALE GENOMIC DNA]</scope>
    <source>
        <strain evidence="2 3">TI45-13ar</strain>
    </source>
</reference>
<proteinExistence type="predicted"/>
<feature type="coiled-coil region" evidence="1">
    <location>
        <begin position="184"/>
        <end position="211"/>
    </location>
</feature>
<gene>
    <name evidence="2" type="ORF">PTI45_03970</name>
</gene>
<dbReference type="AlphaFoldDB" id="A0A1E3KZC0"/>
<name>A0A1E3KZC0_9BACL</name>
<dbReference type="Proteomes" id="UP000094578">
    <property type="component" value="Unassembled WGS sequence"/>
</dbReference>
<sequence length="211" mass="24227">MIGMCRSSRCFFCLFIRKVRMVLATVQHQELCLVACKWLKKARNQYDLPKSGAACTFAISEVSSGYQSEIADAFGVRTNYGVILETILIEVKVSRKDFFQDSKKPFRIHPEKGMGNYRYYLVPEGLITVDELPLGWGLIEVDPKGKCKVIKGHVLKTTEDHWFTANREKELTLCSWLLSKIADAEKLAKERQKLVAENNMLRNRLEQLFNS</sequence>
<organism evidence="2 3">
    <name type="scientific">Paenibacillus nuruki</name>
    <dbReference type="NCBI Taxonomy" id="1886670"/>
    <lineage>
        <taxon>Bacteria</taxon>
        <taxon>Bacillati</taxon>
        <taxon>Bacillota</taxon>
        <taxon>Bacilli</taxon>
        <taxon>Bacillales</taxon>
        <taxon>Paenibacillaceae</taxon>
        <taxon>Paenibacillus</taxon>
    </lineage>
</organism>
<protein>
    <submittedName>
        <fullName evidence="2">Uncharacterized protein</fullName>
    </submittedName>
</protein>
<dbReference type="EMBL" id="MDER01000080">
    <property type="protein sequence ID" value="ODP26691.1"/>
    <property type="molecule type" value="Genomic_DNA"/>
</dbReference>
<comment type="caution">
    <text evidence="2">The sequence shown here is derived from an EMBL/GenBank/DDBJ whole genome shotgun (WGS) entry which is preliminary data.</text>
</comment>
<keyword evidence="1" id="KW-0175">Coiled coil</keyword>
<accession>A0A1E3KZC0</accession>
<evidence type="ECO:0000313" key="2">
    <source>
        <dbReference type="EMBL" id="ODP26691.1"/>
    </source>
</evidence>